<dbReference type="InterPro" id="IPR021862">
    <property type="entry name" value="DUF3472"/>
</dbReference>
<dbReference type="Pfam" id="PF11958">
    <property type="entry name" value="DUF3472"/>
    <property type="match status" value="1"/>
</dbReference>
<dbReference type="AlphaFoldDB" id="A0A0S2F5I5"/>
<protein>
    <recommendedName>
        <fullName evidence="4">DUF3472 domain-containing protein</fullName>
    </recommendedName>
</protein>
<evidence type="ECO:0000313" key="2">
    <source>
        <dbReference type="EMBL" id="ALN78792.1"/>
    </source>
</evidence>
<gene>
    <name evidence="2" type="ORF">LA76x_0631</name>
</gene>
<dbReference type="STRING" id="84531.LA76x_0631"/>
<reference evidence="2 3" key="1">
    <citation type="journal article" date="2015" name="BMC Genomics">
        <title>Comparative genomics and metabolic profiling of the genus Lysobacter.</title>
        <authorList>
            <person name="de Bruijn I."/>
            <person name="Cheng X."/>
            <person name="de Jager V."/>
            <person name="Exposito R.G."/>
            <person name="Watrous J."/>
            <person name="Patel N."/>
            <person name="Postma J."/>
            <person name="Dorrestein P.C."/>
            <person name="Kobayashi D."/>
            <person name="Raaijmakers J.M."/>
        </authorList>
    </citation>
    <scope>NUCLEOTIDE SEQUENCE [LARGE SCALE GENOMIC DNA]</scope>
    <source>
        <strain evidence="2 3">76</strain>
    </source>
</reference>
<name>A0A0S2F5I5_LYSAN</name>
<evidence type="ECO:0000313" key="3">
    <source>
        <dbReference type="Proteomes" id="UP000060787"/>
    </source>
</evidence>
<dbReference type="OrthoDB" id="7925801at2"/>
<dbReference type="RefSeq" id="WP_057916542.1">
    <property type="nucleotide sequence ID" value="NZ_CP011129.1"/>
</dbReference>
<keyword evidence="3" id="KW-1185">Reference proteome</keyword>
<evidence type="ECO:0008006" key="4">
    <source>
        <dbReference type="Google" id="ProtNLM"/>
    </source>
</evidence>
<evidence type="ECO:0000256" key="1">
    <source>
        <dbReference type="SAM" id="SignalP"/>
    </source>
</evidence>
<organism evidence="2 3">
    <name type="scientific">Lysobacter antibioticus</name>
    <dbReference type="NCBI Taxonomy" id="84531"/>
    <lineage>
        <taxon>Bacteria</taxon>
        <taxon>Pseudomonadati</taxon>
        <taxon>Pseudomonadota</taxon>
        <taxon>Gammaproteobacteria</taxon>
        <taxon>Lysobacterales</taxon>
        <taxon>Lysobacteraceae</taxon>
        <taxon>Lysobacter</taxon>
    </lineage>
</organism>
<dbReference type="KEGG" id="lab:LA76x_0631"/>
<dbReference type="KEGG" id="laq:GLA29479_5144"/>
<keyword evidence="1" id="KW-0732">Signal</keyword>
<dbReference type="eggNOG" id="ENOG5032W5W">
    <property type="taxonomic scope" value="Bacteria"/>
</dbReference>
<dbReference type="PATRIC" id="fig|84531.7.peg.5048"/>
<dbReference type="EMBL" id="CP011129">
    <property type="protein sequence ID" value="ALN78792.1"/>
    <property type="molecule type" value="Genomic_DNA"/>
</dbReference>
<feature type="chain" id="PRO_5009798091" description="DUF3472 domain-containing protein" evidence="1">
    <location>
        <begin position="23"/>
        <end position="252"/>
    </location>
</feature>
<sequence length="252" mass="27019">MKKLALTGLIAAGMLIGPTAQAVVVGGIVSTDAHWPATTAGYNQLTFYDQVNHDGGSRSNYYWANQFWFHGGDGGYIGLQNRSGQRWLNFSIWLASGWDASSRASCGHFSHEGSGVQCQIKWNWKPGHKYKVDVIRASTKVTGVVTDLMSGESITVATINIPATWSGFKSQTVSFVEEYSQGANQLPSCNVIGAQSSVFYLPVANGNLPATSQTTKTYGNCNDKNIAHAACDSTGKCMNIVSNLDGYASPSE</sequence>
<feature type="signal peptide" evidence="1">
    <location>
        <begin position="1"/>
        <end position="22"/>
    </location>
</feature>
<proteinExistence type="predicted"/>
<accession>A0A0S2F5I5</accession>
<dbReference type="Proteomes" id="UP000060787">
    <property type="component" value="Chromosome"/>
</dbReference>